<dbReference type="AlphaFoldDB" id="A0A9P6TGD3"/>
<keyword evidence="1" id="KW-0472">Membrane</keyword>
<evidence type="ECO:0000313" key="2">
    <source>
        <dbReference type="EMBL" id="KAG0150625.1"/>
    </source>
</evidence>
<feature type="transmembrane region" description="Helical" evidence="1">
    <location>
        <begin position="12"/>
        <end position="31"/>
    </location>
</feature>
<gene>
    <name evidence="2" type="ORF">CROQUDRAFT_652227</name>
</gene>
<name>A0A9P6TGD3_9BASI</name>
<keyword evidence="1" id="KW-0812">Transmembrane</keyword>
<dbReference type="EMBL" id="MU167218">
    <property type="protein sequence ID" value="KAG0150625.1"/>
    <property type="molecule type" value="Genomic_DNA"/>
</dbReference>
<reference evidence="2" key="1">
    <citation type="submission" date="2013-11" db="EMBL/GenBank/DDBJ databases">
        <title>Genome sequence of the fusiform rust pathogen reveals effectors for host alternation and coevolution with pine.</title>
        <authorList>
            <consortium name="DOE Joint Genome Institute"/>
            <person name="Smith K."/>
            <person name="Pendleton A."/>
            <person name="Kubisiak T."/>
            <person name="Anderson C."/>
            <person name="Salamov A."/>
            <person name="Aerts A."/>
            <person name="Riley R."/>
            <person name="Clum A."/>
            <person name="Lindquist E."/>
            <person name="Ence D."/>
            <person name="Campbell M."/>
            <person name="Kronenberg Z."/>
            <person name="Feau N."/>
            <person name="Dhillon B."/>
            <person name="Hamelin R."/>
            <person name="Burleigh J."/>
            <person name="Smith J."/>
            <person name="Yandell M."/>
            <person name="Nelson C."/>
            <person name="Grigoriev I."/>
            <person name="Davis J."/>
        </authorList>
    </citation>
    <scope>NUCLEOTIDE SEQUENCE</scope>
    <source>
        <strain evidence="2">G11</strain>
    </source>
</reference>
<proteinExistence type="predicted"/>
<protein>
    <submittedName>
        <fullName evidence="2">Uncharacterized protein</fullName>
    </submittedName>
</protein>
<sequence length="89" mass="10415">MAEFGPLWARKFVSDYAFVFACVFYTGFVHIPGYLKSANLEKVPITKSFHPNVDRNWIVDFWNLPLKWVFVSLPFGFLLTLLFESQTFT</sequence>
<accession>A0A9P6TGD3</accession>
<dbReference type="Proteomes" id="UP000886653">
    <property type="component" value="Unassembled WGS sequence"/>
</dbReference>
<feature type="transmembrane region" description="Helical" evidence="1">
    <location>
        <begin position="65"/>
        <end position="83"/>
    </location>
</feature>
<keyword evidence="3" id="KW-1185">Reference proteome</keyword>
<dbReference type="OrthoDB" id="1735926at2759"/>
<comment type="caution">
    <text evidence="2">The sequence shown here is derived from an EMBL/GenBank/DDBJ whole genome shotgun (WGS) entry which is preliminary data.</text>
</comment>
<organism evidence="2 3">
    <name type="scientific">Cronartium quercuum f. sp. fusiforme G11</name>
    <dbReference type="NCBI Taxonomy" id="708437"/>
    <lineage>
        <taxon>Eukaryota</taxon>
        <taxon>Fungi</taxon>
        <taxon>Dikarya</taxon>
        <taxon>Basidiomycota</taxon>
        <taxon>Pucciniomycotina</taxon>
        <taxon>Pucciniomycetes</taxon>
        <taxon>Pucciniales</taxon>
        <taxon>Coleosporiaceae</taxon>
        <taxon>Cronartium</taxon>
    </lineage>
</organism>
<evidence type="ECO:0000256" key="1">
    <source>
        <dbReference type="SAM" id="Phobius"/>
    </source>
</evidence>
<evidence type="ECO:0000313" key="3">
    <source>
        <dbReference type="Proteomes" id="UP000886653"/>
    </source>
</evidence>
<keyword evidence="1" id="KW-1133">Transmembrane helix</keyword>